<accession>A0A3Q9GGY4</accession>
<comment type="subcellular location">
    <subcellularLocation>
        <location evidence="1">Cell membrane</location>
        <topology evidence="1">Multi-pass membrane protein</topology>
    </subcellularLocation>
</comment>
<dbReference type="InterPro" id="IPR018076">
    <property type="entry name" value="T2SS_GspF_dom"/>
</dbReference>
<feature type="transmembrane region" description="Helical" evidence="6">
    <location>
        <begin position="128"/>
        <end position="147"/>
    </location>
</feature>
<keyword evidence="4 6" id="KW-1133">Transmembrane helix</keyword>
<dbReference type="AlphaFoldDB" id="A0A3Q9GGY4"/>
<evidence type="ECO:0000313" key="9">
    <source>
        <dbReference type="Proteomes" id="UP000275951"/>
    </source>
</evidence>
<evidence type="ECO:0000259" key="7">
    <source>
        <dbReference type="Pfam" id="PF00482"/>
    </source>
</evidence>
<reference evidence="8 9" key="1">
    <citation type="submission" date="2018-11" db="EMBL/GenBank/DDBJ databases">
        <title>Multidrug-resistant genes are associated with an 42-kb island TGI1 carrying a complex class 1 integron in a Trueperella pyogenes.</title>
        <authorList>
            <person name="Dong W."/>
        </authorList>
    </citation>
    <scope>NUCLEOTIDE SEQUENCE [LARGE SCALE GENOMIC DNA]</scope>
    <source>
        <strain evidence="8 9">TP4</strain>
    </source>
</reference>
<dbReference type="EMBL" id="CP033905">
    <property type="protein sequence ID" value="AZR06397.1"/>
    <property type="molecule type" value="Genomic_DNA"/>
</dbReference>
<keyword evidence="2" id="KW-1003">Cell membrane</keyword>
<dbReference type="Pfam" id="PF00482">
    <property type="entry name" value="T2SSF"/>
    <property type="match status" value="1"/>
</dbReference>
<evidence type="ECO:0000313" key="8">
    <source>
        <dbReference type="EMBL" id="AZR06397.1"/>
    </source>
</evidence>
<feature type="transmembrane region" description="Helical" evidence="6">
    <location>
        <begin position="153"/>
        <end position="174"/>
    </location>
</feature>
<evidence type="ECO:0000256" key="6">
    <source>
        <dbReference type="SAM" id="Phobius"/>
    </source>
</evidence>
<dbReference type="GO" id="GO:0005886">
    <property type="term" value="C:plasma membrane"/>
    <property type="evidence" value="ECO:0007669"/>
    <property type="project" value="UniProtKB-SubCell"/>
</dbReference>
<proteinExistence type="predicted"/>
<keyword evidence="3 6" id="KW-0812">Transmembrane</keyword>
<organism evidence="8 9">
    <name type="scientific">Trueperella pyogenes</name>
    <dbReference type="NCBI Taxonomy" id="1661"/>
    <lineage>
        <taxon>Bacteria</taxon>
        <taxon>Bacillati</taxon>
        <taxon>Actinomycetota</taxon>
        <taxon>Actinomycetes</taxon>
        <taxon>Actinomycetales</taxon>
        <taxon>Actinomycetaceae</taxon>
        <taxon>Trueperella</taxon>
    </lineage>
</organism>
<protein>
    <submittedName>
        <fullName evidence="8">Type II secretion system F family protein</fullName>
    </submittedName>
</protein>
<dbReference type="PANTHER" id="PTHR35007:SF2">
    <property type="entry name" value="PILUS ASSEMBLE PROTEIN"/>
    <property type="match status" value="1"/>
</dbReference>
<keyword evidence="5 6" id="KW-0472">Membrane</keyword>
<feature type="domain" description="Type II secretion system protein GspF" evidence="7">
    <location>
        <begin position="195"/>
        <end position="318"/>
    </location>
</feature>
<gene>
    <name evidence="8" type="ORF">EBQ10_03200</name>
</gene>
<feature type="transmembrane region" description="Helical" evidence="6">
    <location>
        <begin position="299"/>
        <end position="322"/>
    </location>
</feature>
<evidence type="ECO:0000256" key="3">
    <source>
        <dbReference type="ARBA" id="ARBA00022692"/>
    </source>
</evidence>
<sequence>MPSPHPRVSSFWLADSFSPWWPIGSCYGSGVCRKKKEFLRGWAMLSFFAGASVVGGLLLFCYTLVYRPSELFERVMPYVATRSKRPPRRRAAIAAKILDAVGSTHASVERRTHLLGDLTTADFRIRQLQWASFGFVGGALVAFALVVRGVPVVIALVAVVIGAGAGMLGADWRLSKRVANRQKAYTAQLPDVVEILALAVASGESIRAAIDRVCAIGEGEMVAELSRTMSEVHAGQPLTAALIDMGNRSGNRNVARFSEAIVAAVEQGSGLAGSLHAQAHDARDAARRDLLEIGGKAEIAMMIPVVFIIMPLTVVFTVFPALHTLNFT</sequence>
<evidence type="ECO:0000256" key="4">
    <source>
        <dbReference type="ARBA" id="ARBA00022989"/>
    </source>
</evidence>
<dbReference type="Proteomes" id="UP000275951">
    <property type="component" value="Chromosome"/>
</dbReference>
<feature type="transmembrane region" description="Helical" evidence="6">
    <location>
        <begin position="43"/>
        <end position="66"/>
    </location>
</feature>
<evidence type="ECO:0000256" key="1">
    <source>
        <dbReference type="ARBA" id="ARBA00004651"/>
    </source>
</evidence>
<evidence type="ECO:0000256" key="2">
    <source>
        <dbReference type="ARBA" id="ARBA00022475"/>
    </source>
</evidence>
<name>A0A3Q9GGY4_9ACTO</name>
<dbReference type="PANTHER" id="PTHR35007">
    <property type="entry name" value="INTEGRAL MEMBRANE PROTEIN-RELATED"/>
    <property type="match status" value="1"/>
</dbReference>
<evidence type="ECO:0000256" key="5">
    <source>
        <dbReference type="ARBA" id="ARBA00023136"/>
    </source>
</evidence>